<proteinExistence type="predicted"/>
<evidence type="ECO:0000313" key="3">
    <source>
        <dbReference type="Proteomes" id="UP001558613"/>
    </source>
</evidence>
<dbReference type="EMBL" id="JAYMGO010000017">
    <property type="protein sequence ID" value="KAL1258023.1"/>
    <property type="molecule type" value="Genomic_DNA"/>
</dbReference>
<feature type="region of interest" description="Disordered" evidence="1">
    <location>
        <begin position="66"/>
        <end position="86"/>
    </location>
</feature>
<organism evidence="2 3">
    <name type="scientific">Cirrhinus molitorella</name>
    <name type="common">mud carp</name>
    <dbReference type="NCBI Taxonomy" id="172907"/>
    <lineage>
        <taxon>Eukaryota</taxon>
        <taxon>Metazoa</taxon>
        <taxon>Chordata</taxon>
        <taxon>Craniata</taxon>
        <taxon>Vertebrata</taxon>
        <taxon>Euteleostomi</taxon>
        <taxon>Actinopterygii</taxon>
        <taxon>Neopterygii</taxon>
        <taxon>Teleostei</taxon>
        <taxon>Ostariophysi</taxon>
        <taxon>Cypriniformes</taxon>
        <taxon>Cyprinidae</taxon>
        <taxon>Labeoninae</taxon>
        <taxon>Labeonini</taxon>
        <taxon>Cirrhinus</taxon>
    </lineage>
</organism>
<protein>
    <submittedName>
        <fullName evidence="2">Uncharacterized protein</fullName>
    </submittedName>
</protein>
<gene>
    <name evidence="2" type="ORF">QQF64_011267</name>
</gene>
<name>A0ABR3LYR5_9TELE</name>
<evidence type="ECO:0000256" key="1">
    <source>
        <dbReference type="SAM" id="MobiDB-lite"/>
    </source>
</evidence>
<evidence type="ECO:0000313" key="2">
    <source>
        <dbReference type="EMBL" id="KAL1258023.1"/>
    </source>
</evidence>
<reference evidence="2 3" key="1">
    <citation type="submission" date="2023-09" db="EMBL/GenBank/DDBJ databases">
        <authorList>
            <person name="Wang M."/>
        </authorList>
    </citation>
    <scope>NUCLEOTIDE SEQUENCE [LARGE SCALE GENOMIC DNA]</scope>
    <source>
        <strain evidence="2">GT-2023</strain>
        <tissue evidence="2">Liver</tissue>
    </source>
</reference>
<dbReference type="Proteomes" id="UP001558613">
    <property type="component" value="Unassembled WGS sequence"/>
</dbReference>
<accession>A0ABR3LYR5</accession>
<sequence length="86" mass="9540">MLTTAVSRENDLGPEANTKSKSLALAPGGDHLSPSQLTDIAKLQNEFEDVFSPLPGRTNLIQHHIETKPGVEVRSRPYRLPEHKKK</sequence>
<comment type="caution">
    <text evidence="2">The sequence shown here is derived from an EMBL/GenBank/DDBJ whole genome shotgun (WGS) entry which is preliminary data.</text>
</comment>
<feature type="region of interest" description="Disordered" evidence="1">
    <location>
        <begin position="1"/>
        <end position="31"/>
    </location>
</feature>
<keyword evidence="3" id="KW-1185">Reference proteome</keyword>